<feature type="transmembrane region" description="Helical" evidence="11">
    <location>
        <begin position="102"/>
        <end position="121"/>
    </location>
</feature>
<dbReference type="GO" id="GO:0005778">
    <property type="term" value="C:peroxisomal membrane"/>
    <property type="evidence" value="ECO:0007669"/>
    <property type="project" value="UniProtKB-SubCell"/>
</dbReference>
<dbReference type="EMBL" id="LXPE01000006">
    <property type="protein sequence ID" value="OBA27796.1"/>
    <property type="molecule type" value="Genomic_DNA"/>
</dbReference>
<evidence type="ECO:0000256" key="6">
    <source>
        <dbReference type="ARBA" id="ARBA00022989"/>
    </source>
</evidence>
<dbReference type="GO" id="GO:0044610">
    <property type="term" value="F:FMN transmembrane transporter activity"/>
    <property type="evidence" value="ECO:0007669"/>
    <property type="project" value="TreeGrafter"/>
</dbReference>
<evidence type="ECO:0000256" key="11">
    <source>
        <dbReference type="SAM" id="Phobius"/>
    </source>
</evidence>
<feature type="repeat" description="Solcar" evidence="9">
    <location>
        <begin position="97"/>
        <end position="189"/>
    </location>
</feature>
<reference evidence="13" key="1">
    <citation type="journal article" date="2016" name="Proc. Natl. Acad. Sci. U.S.A.">
        <title>Comparative genomics of biotechnologically important yeasts.</title>
        <authorList>
            <person name="Riley R."/>
            <person name="Haridas S."/>
            <person name="Wolfe K.H."/>
            <person name="Lopes M.R."/>
            <person name="Hittinger C.T."/>
            <person name="Goeker M."/>
            <person name="Salamov A.A."/>
            <person name="Wisecaver J.H."/>
            <person name="Long T.M."/>
            <person name="Calvey C.H."/>
            <person name="Aerts A.L."/>
            <person name="Barry K.W."/>
            <person name="Choi C."/>
            <person name="Clum A."/>
            <person name="Coughlan A.Y."/>
            <person name="Deshpande S."/>
            <person name="Douglass A.P."/>
            <person name="Hanson S.J."/>
            <person name="Klenk H.-P."/>
            <person name="LaButti K.M."/>
            <person name="Lapidus A."/>
            <person name="Lindquist E.A."/>
            <person name="Lipzen A.M."/>
            <person name="Meier-Kolthoff J.P."/>
            <person name="Ohm R.A."/>
            <person name="Otillar R.P."/>
            <person name="Pangilinan J.L."/>
            <person name="Peng Y."/>
            <person name="Rokas A."/>
            <person name="Rosa C.A."/>
            <person name="Scheuner C."/>
            <person name="Sibirny A.A."/>
            <person name="Slot J.C."/>
            <person name="Stielow J.B."/>
            <person name="Sun H."/>
            <person name="Kurtzman C.P."/>
            <person name="Blackwell M."/>
            <person name="Grigoriev I.V."/>
            <person name="Jeffries T.W."/>
        </authorList>
    </citation>
    <scope>NUCLEOTIDE SEQUENCE [LARGE SCALE GENOMIC DNA]</scope>
    <source>
        <strain evidence="13">NRRL Y-1626</strain>
    </source>
</reference>
<evidence type="ECO:0000256" key="7">
    <source>
        <dbReference type="ARBA" id="ARBA00023136"/>
    </source>
</evidence>
<keyword evidence="8" id="KW-0576">Peroxisome</keyword>
<gene>
    <name evidence="12" type="ORF">HANVADRAFT_1292</name>
</gene>
<evidence type="ECO:0000256" key="1">
    <source>
        <dbReference type="ARBA" id="ARBA00004585"/>
    </source>
</evidence>
<dbReference type="PROSITE" id="PS50920">
    <property type="entry name" value="SOLCAR"/>
    <property type="match status" value="2"/>
</dbReference>
<comment type="caution">
    <text evidence="12">The sequence shown here is derived from an EMBL/GenBank/DDBJ whole genome shotgun (WGS) entry which is preliminary data.</text>
</comment>
<accession>A0A1B7TGD8</accession>
<name>A0A1B7TGD8_9ASCO</name>
<comment type="similarity">
    <text evidence="2 10">Belongs to the mitochondrial carrier (TC 2.A.29) family.</text>
</comment>
<evidence type="ECO:0000256" key="8">
    <source>
        <dbReference type="ARBA" id="ARBA00023140"/>
    </source>
</evidence>
<dbReference type="OrthoDB" id="2019556at2759"/>
<keyword evidence="5" id="KW-0677">Repeat</keyword>
<dbReference type="Pfam" id="PF00153">
    <property type="entry name" value="Mito_carr"/>
    <property type="match status" value="3"/>
</dbReference>
<dbReference type="InterPro" id="IPR023395">
    <property type="entry name" value="MCP_dom_sf"/>
</dbReference>
<dbReference type="GO" id="GO:0051724">
    <property type="term" value="F:NAD transmembrane transporter activity"/>
    <property type="evidence" value="ECO:0007669"/>
    <property type="project" value="TreeGrafter"/>
</dbReference>
<evidence type="ECO:0000256" key="2">
    <source>
        <dbReference type="ARBA" id="ARBA00006375"/>
    </source>
</evidence>
<proteinExistence type="inferred from homology"/>
<organism evidence="12 13">
    <name type="scientific">Hanseniaspora valbyensis NRRL Y-1626</name>
    <dbReference type="NCBI Taxonomy" id="766949"/>
    <lineage>
        <taxon>Eukaryota</taxon>
        <taxon>Fungi</taxon>
        <taxon>Dikarya</taxon>
        <taxon>Ascomycota</taxon>
        <taxon>Saccharomycotina</taxon>
        <taxon>Saccharomycetes</taxon>
        <taxon>Saccharomycodales</taxon>
        <taxon>Saccharomycodaceae</taxon>
        <taxon>Hanseniaspora</taxon>
    </lineage>
</organism>
<evidence type="ECO:0000256" key="3">
    <source>
        <dbReference type="ARBA" id="ARBA00022448"/>
    </source>
</evidence>
<keyword evidence="13" id="KW-1185">Reference proteome</keyword>
<evidence type="ECO:0000256" key="4">
    <source>
        <dbReference type="ARBA" id="ARBA00022692"/>
    </source>
</evidence>
<dbReference type="Proteomes" id="UP000092321">
    <property type="component" value="Unassembled WGS sequence"/>
</dbReference>
<dbReference type="GO" id="GO:0015230">
    <property type="term" value="F:FAD transmembrane transporter activity"/>
    <property type="evidence" value="ECO:0007669"/>
    <property type="project" value="TreeGrafter"/>
</dbReference>
<evidence type="ECO:0000256" key="10">
    <source>
        <dbReference type="RuleBase" id="RU000488"/>
    </source>
</evidence>
<dbReference type="GO" id="GO:0080122">
    <property type="term" value="F:AMP transmembrane transporter activity"/>
    <property type="evidence" value="ECO:0007669"/>
    <property type="project" value="TreeGrafter"/>
</dbReference>
<feature type="repeat" description="Solcar" evidence="9">
    <location>
        <begin position="197"/>
        <end position="279"/>
    </location>
</feature>
<evidence type="ECO:0000256" key="9">
    <source>
        <dbReference type="PROSITE-ProRule" id="PRU00282"/>
    </source>
</evidence>
<evidence type="ECO:0000313" key="13">
    <source>
        <dbReference type="Proteomes" id="UP000092321"/>
    </source>
</evidence>
<dbReference type="GO" id="GO:0015228">
    <property type="term" value="F:coenzyme A transmembrane transporter activity"/>
    <property type="evidence" value="ECO:0007669"/>
    <property type="project" value="TreeGrafter"/>
</dbReference>
<sequence length="295" mass="33156">MEHAISGSISGVVSISLTYPLVTLSTLLQARKSLREDETLENRQNIIKQLHYLYKKGDLYNGLSSCVSGIAATNFVYYYFFEKLSSLRLKYTRRHKLTFGESTIIGFIAGSITATATNPIWNANTRLITASKEKNADGSVTSDSSLIKMIFEIANTEGISALFKGLKPALVLVLNPVIQYSIFEQLKNLIYVSRDDITPNMSFVLGALSKIVATVITYPTITIKTQSHLQENQSMIDMFKKIIKEDGVLGMFKGLQSKIIQSVLTSAFLFYFKQRILDLIKMVIKLRKQNRLKVQ</sequence>
<dbReference type="InterPro" id="IPR018108">
    <property type="entry name" value="MCP_transmembrane"/>
</dbReference>
<comment type="subcellular location">
    <subcellularLocation>
        <location evidence="1">Peroxisome membrane</location>
        <topology evidence="1">Multi-pass membrane protein</topology>
    </subcellularLocation>
</comment>
<dbReference type="GO" id="GO:0005347">
    <property type="term" value="F:ATP transmembrane transporter activity"/>
    <property type="evidence" value="ECO:0007669"/>
    <property type="project" value="TreeGrafter"/>
</dbReference>
<dbReference type="Gene3D" id="1.50.40.10">
    <property type="entry name" value="Mitochondrial carrier domain"/>
    <property type="match status" value="1"/>
</dbReference>
<evidence type="ECO:0000256" key="5">
    <source>
        <dbReference type="ARBA" id="ARBA00022737"/>
    </source>
</evidence>
<dbReference type="InterPro" id="IPR052217">
    <property type="entry name" value="Mito/Peroxisomal_Carrier"/>
</dbReference>
<feature type="transmembrane region" description="Helical" evidence="11">
    <location>
        <begin position="59"/>
        <end position="81"/>
    </location>
</feature>
<keyword evidence="6 11" id="KW-1133">Transmembrane helix</keyword>
<keyword evidence="7 9" id="KW-0472">Membrane</keyword>
<keyword evidence="4 9" id="KW-0812">Transmembrane</keyword>
<dbReference type="GO" id="GO:0015217">
    <property type="term" value="F:ADP transmembrane transporter activity"/>
    <property type="evidence" value="ECO:0007669"/>
    <property type="project" value="TreeGrafter"/>
</dbReference>
<dbReference type="SUPFAM" id="SSF103506">
    <property type="entry name" value="Mitochondrial carrier"/>
    <property type="match status" value="1"/>
</dbReference>
<keyword evidence="3 10" id="KW-0813">Transport</keyword>
<dbReference type="AlphaFoldDB" id="A0A1B7TGD8"/>
<dbReference type="PANTHER" id="PTHR45939:SF5">
    <property type="entry name" value="PEROXISOMAL MEMBRANE PROTEIN PMP34"/>
    <property type="match status" value="1"/>
</dbReference>
<evidence type="ECO:0000313" key="12">
    <source>
        <dbReference type="EMBL" id="OBA27796.1"/>
    </source>
</evidence>
<dbReference type="PANTHER" id="PTHR45939">
    <property type="entry name" value="PEROXISOMAL MEMBRANE PROTEIN PMP34-RELATED"/>
    <property type="match status" value="1"/>
</dbReference>
<protein>
    <submittedName>
        <fullName evidence="12">Mitochondrial carrier</fullName>
    </submittedName>
</protein>